<evidence type="ECO:0000313" key="4">
    <source>
        <dbReference type="Proteomes" id="UP000704712"/>
    </source>
</evidence>
<accession>A0A8S9TRE2</accession>
<dbReference type="AlphaFoldDB" id="A0A8S9TRE2"/>
<organism evidence="2 4">
    <name type="scientific">Phytophthora infestans</name>
    <name type="common">Potato late blight agent</name>
    <name type="synonym">Botrytis infestans</name>
    <dbReference type="NCBI Taxonomy" id="4787"/>
    <lineage>
        <taxon>Eukaryota</taxon>
        <taxon>Sar</taxon>
        <taxon>Stramenopiles</taxon>
        <taxon>Oomycota</taxon>
        <taxon>Peronosporomycetes</taxon>
        <taxon>Peronosporales</taxon>
        <taxon>Peronosporaceae</taxon>
        <taxon>Phytophthora</taxon>
    </lineage>
</organism>
<name>A0A8S9TRE2_PHYIN</name>
<dbReference type="EMBL" id="JAACNO010003102">
    <property type="protein sequence ID" value="KAF4128548.1"/>
    <property type="molecule type" value="Genomic_DNA"/>
</dbReference>
<feature type="region of interest" description="Disordered" evidence="1">
    <location>
        <begin position="69"/>
        <end position="90"/>
    </location>
</feature>
<evidence type="ECO:0000313" key="2">
    <source>
        <dbReference type="EMBL" id="KAF4128548.1"/>
    </source>
</evidence>
<gene>
    <name evidence="3" type="ORF">GN958_ATG07360</name>
    <name evidence="2" type="ORF">GN958_ATG22261</name>
</gene>
<reference evidence="2" key="1">
    <citation type="submission" date="2020-03" db="EMBL/GenBank/DDBJ databases">
        <title>Hybrid Assembly of Korean Phytophthora infestans isolates.</title>
        <authorList>
            <person name="Prokchorchik M."/>
            <person name="Lee Y."/>
            <person name="Seo J."/>
            <person name="Cho J.-H."/>
            <person name="Park Y.-E."/>
            <person name="Jang D.-C."/>
            <person name="Im J.-S."/>
            <person name="Choi J.-G."/>
            <person name="Park H.-J."/>
            <person name="Lee G.-B."/>
            <person name="Lee Y.-G."/>
            <person name="Hong S.-Y."/>
            <person name="Cho K."/>
            <person name="Sohn K.H."/>
        </authorList>
    </citation>
    <scope>NUCLEOTIDE SEQUENCE</scope>
    <source>
        <strain evidence="2">KR_2_A2</strain>
    </source>
</reference>
<dbReference type="Proteomes" id="UP000704712">
    <property type="component" value="Unassembled WGS sequence"/>
</dbReference>
<proteinExistence type="predicted"/>
<dbReference type="EMBL" id="JAACNO010001011">
    <property type="protein sequence ID" value="KAF4143449.1"/>
    <property type="molecule type" value="Genomic_DNA"/>
</dbReference>
<protein>
    <submittedName>
        <fullName evidence="2">Uncharacterized protein</fullName>
    </submittedName>
</protein>
<evidence type="ECO:0000313" key="3">
    <source>
        <dbReference type="EMBL" id="KAF4143449.1"/>
    </source>
</evidence>
<comment type="caution">
    <text evidence="2">The sequence shown here is derived from an EMBL/GenBank/DDBJ whole genome shotgun (WGS) entry which is preliminary data.</text>
</comment>
<sequence length="188" mass="21748">MWKDVNKHYIVAEKKFTTSGQHENKFRNFVQGRGYVLYLQKWLTVKHELTNFTKGGLLPKDELDTLAIKSSQTSESSTKETTPSNSNRKSAETLERLAIAFDNYVKDRRVEAAHAKVDRDREVARSELKKKSAVISLLNDIRRHLYDVDKEIAASRARGESPVYLEEDRNLLLQERQSLIDKLRSLLN</sequence>
<evidence type="ECO:0000256" key="1">
    <source>
        <dbReference type="SAM" id="MobiDB-lite"/>
    </source>
</evidence>
<feature type="compositionally biased region" description="Low complexity" evidence="1">
    <location>
        <begin position="69"/>
        <end position="87"/>
    </location>
</feature>